<accession>A0A4Q7ZCK3</accession>
<keyword evidence="4" id="KW-1185">Reference proteome</keyword>
<dbReference type="Pfam" id="PF00350">
    <property type="entry name" value="Dynamin_N"/>
    <property type="match status" value="1"/>
</dbReference>
<dbReference type="PANTHER" id="PTHR43681">
    <property type="entry name" value="TRANSMEMBRANE GTPASE FZO"/>
    <property type="match status" value="1"/>
</dbReference>
<organism evidence="3 4">
    <name type="scientific">Fluviicoccus keumensis</name>
    <dbReference type="NCBI Taxonomy" id="1435465"/>
    <lineage>
        <taxon>Bacteria</taxon>
        <taxon>Pseudomonadati</taxon>
        <taxon>Pseudomonadota</taxon>
        <taxon>Gammaproteobacteria</taxon>
        <taxon>Moraxellales</taxon>
        <taxon>Moraxellaceae</taxon>
        <taxon>Fluviicoccus</taxon>
    </lineage>
</organism>
<feature type="domain" description="Dynamin N-terminal" evidence="2">
    <location>
        <begin position="54"/>
        <end position="258"/>
    </location>
</feature>
<dbReference type="Proteomes" id="UP000292423">
    <property type="component" value="Unassembled WGS sequence"/>
</dbReference>
<dbReference type="EMBL" id="SHKX01000010">
    <property type="protein sequence ID" value="RZU47715.1"/>
    <property type="molecule type" value="Genomic_DNA"/>
</dbReference>
<name>A0A4Q7ZCK3_9GAMM</name>
<evidence type="ECO:0000313" key="4">
    <source>
        <dbReference type="Proteomes" id="UP000292423"/>
    </source>
</evidence>
<evidence type="ECO:0000313" key="3">
    <source>
        <dbReference type="EMBL" id="RZU47715.1"/>
    </source>
</evidence>
<reference evidence="3 4" key="1">
    <citation type="submission" date="2019-02" db="EMBL/GenBank/DDBJ databases">
        <title>Genomic Encyclopedia of Type Strains, Phase IV (KMG-IV): sequencing the most valuable type-strain genomes for metagenomic binning, comparative biology and taxonomic classification.</title>
        <authorList>
            <person name="Goeker M."/>
        </authorList>
    </citation>
    <scope>NUCLEOTIDE SEQUENCE [LARGE SCALE GENOMIC DNA]</scope>
    <source>
        <strain evidence="3 4">DSM 105135</strain>
    </source>
</reference>
<feature type="coiled-coil region" evidence="1">
    <location>
        <begin position="550"/>
        <end position="596"/>
    </location>
</feature>
<dbReference type="Gene3D" id="3.40.50.300">
    <property type="entry name" value="P-loop containing nucleotide triphosphate hydrolases"/>
    <property type="match status" value="1"/>
</dbReference>
<protein>
    <submittedName>
        <fullName evidence="3">Replication fork clamp-binding protein CrfC</fullName>
    </submittedName>
</protein>
<dbReference type="PANTHER" id="PTHR43681:SF1">
    <property type="entry name" value="SARCALUMENIN"/>
    <property type="match status" value="1"/>
</dbReference>
<dbReference type="InterPro" id="IPR045063">
    <property type="entry name" value="Dynamin_N"/>
</dbReference>
<proteinExistence type="predicted"/>
<sequence>MLTGIQAFSAWKLSIATEIKRYRMWLHQQGLSTVDLDDKLARCLRAFTTDRILLAFVGEFSRGKTELINALLGRHFKSRLFPTRIGRTTMCPTEVFYDPQSNSPYIKLLPIQTRNSGTPLSSYRRQLEHWAHLDIDLNSPQSMQRAFEEVAKTREVPTQVAESLGFEVEFLESSSKKEGYVHIPSWRHALINLDHPLLRLGLSIIDTPGLNALGLEPELTLSFLPDAHALLFVLSAECGVTASDFAIWNNHVRDLAARSNTALYAIINKIDLLEEEDVDYLPVNAEESLRRMVRLSARQLHLPDHNVMPLSAKQAMRAHIHDDPDRLDKSHITDLEMALAGSVISAREQSLRNTTLKEVIEMVDTSLNSLVAQRESLKEEHSIFSRNEKDVEVELVGLTRLVRRDQEKHSQRLVILQEGKVQLEQHLARIGEVVGDDKLEWHFNRAREATKNTLNFGVATAVGIFFQGLKLDMRRLRDELDGSRQTVDKIYQRYFQEVGATGVQYPDINIDPFIDEFGELEKQAAPYKNRFGNLLASQEKVFDHFFETLAREAKNLYEKAREEALRWCKQSLAPLMQQTLEAKKRIDEQLQRLEHLQMIDATRDQRLVSIQHQLELLDEQEKFLIEVSFRLQPVELV</sequence>
<evidence type="ECO:0000256" key="1">
    <source>
        <dbReference type="SAM" id="Coils"/>
    </source>
</evidence>
<evidence type="ECO:0000259" key="2">
    <source>
        <dbReference type="Pfam" id="PF00350"/>
    </source>
</evidence>
<dbReference type="SUPFAM" id="SSF52540">
    <property type="entry name" value="P-loop containing nucleoside triphosphate hydrolases"/>
    <property type="match status" value="1"/>
</dbReference>
<gene>
    <name evidence="3" type="ORF">EV700_0682</name>
</gene>
<dbReference type="InterPro" id="IPR051943">
    <property type="entry name" value="TRAFAC_Dynamin-like_GTPase"/>
</dbReference>
<comment type="caution">
    <text evidence="3">The sequence shown here is derived from an EMBL/GenBank/DDBJ whole genome shotgun (WGS) entry which is preliminary data.</text>
</comment>
<dbReference type="AlphaFoldDB" id="A0A4Q7ZCK3"/>
<dbReference type="InterPro" id="IPR027417">
    <property type="entry name" value="P-loop_NTPase"/>
</dbReference>
<keyword evidence="1" id="KW-0175">Coiled coil</keyword>